<dbReference type="SUPFAM" id="SSF103473">
    <property type="entry name" value="MFS general substrate transporter"/>
    <property type="match status" value="1"/>
</dbReference>
<keyword evidence="2" id="KW-0813">Transport</keyword>
<feature type="transmembrane region" description="Helical" evidence="7">
    <location>
        <begin position="381"/>
        <end position="402"/>
    </location>
</feature>
<evidence type="ECO:0000256" key="2">
    <source>
        <dbReference type="ARBA" id="ARBA00022448"/>
    </source>
</evidence>
<feature type="transmembrane region" description="Helical" evidence="7">
    <location>
        <begin position="96"/>
        <end position="120"/>
    </location>
</feature>
<keyword evidence="5 7" id="KW-1133">Transmembrane helix</keyword>
<feature type="transmembrane region" description="Helical" evidence="7">
    <location>
        <begin position="126"/>
        <end position="150"/>
    </location>
</feature>
<feature type="transmembrane region" description="Helical" evidence="7">
    <location>
        <begin position="60"/>
        <end position="84"/>
    </location>
</feature>
<evidence type="ECO:0000313" key="10">
    <source>
        <dbReference type="Proteomes" id="UP001428817"/>
    </source>
</evidence>
<gene>
    <name evidence="9" type="ORF">GCM10023321_42410</name>
</gene>
<keyword evidence="6 7" id="KW-0472">Membrane</keyword>
<dbReference type="InterPro" id="IPR020846">
    <property type="entry name" value="MFS_dom"/>
</dbReference>
<name>A0ABP9QDP7_9PSEU</name>
<dbReference type="InterPro" id="IPR005828">
    <property type="entry name" value="MFS_sugar_transport-like"/>
</dbReference>
<feature type="transmembrane region" description="Helical" evidence="7">
    <location>
        <begin position="341"/>
        <end position="360"/>
    </location>
</feature>
<reference evidence="10" key="1">
    <citation type="journal article" date="2019" name="Int. J. Syst. Evol. Microbiol.">
        <title>The Global Catalogue of Microorganisms (GCM) 10K type strain sequencing project: providing services to taxonomists for standard genome sequencing and annotation.</title>
        <authorList>
            <consortium name="The Broad Institute Genomics Platform"/>
            <consortium name="The Broad Institute Genome Sequencing Center for Infectious Disease"/>
            <person name="Wu L."/>
            <person name="Ma J."/>
        </authorList>
    </citation>
    <scope>NUCLEOTIDE SEQUENCE [LARGE SCALE GENOMIC DNA]</scope>
    <source>
        <strain evidence="10">JCM 18303</strain>
    </source>
</reference>
<comment type="subcellular location">
    <subcellularLocation>
        <location evidence="1">Cell membrane</location>
        <topology evidence="1">Multi-pass membrane protein</topology>
    </subcellularLocation>
</comment>
<keyword evidence="10" id="KW-1185">Reference proteome</keyword>
<comment type="caution">
    <text evidence="9">The sequence shown here is derived from an EMBL/GenBank/DDBJ whole genome shotgun (WGS) entry which is preliminary data.</text>
</comment>
<organism evidence="9 10">
    <name type="scientific">Pseudonocardia eucalypti</name>
    <dbReference type="NCBI Taxonomy" id="648755"/>
    <lineage>
        <taxon>Bacteria</taxon>
        <taxon>Bacillati</taxon>
        <taxon>Actinomycetota</taxon>
        <taxon>Actinomycetes</taxon>
        <taxon>Pseudonocardiales</taxon>
        <taxon>Pseudonocardiaceae</taxon>
        <taxon>Pseudonocardia</taxon>
    </lineage>
</organism>
<feature type="transmembrane region" description="Helical" evidence="7">
    <location>
        <begin position="250"/>
        <end position="275"/>
    </location>
</feature>
<feature type="transmembrane region" description="Helical" evidence="7">
    <location>
        <begin position="162"/>
        <end position="184"/>
    </location>
</feature>
<keyword evidence="3" id="KW-1003">Cell membrane</keyword>
<dbReference type="RefSeq" id="WP_345702997.1">
    <property type="nucleotide sequence ID" value="NZ_BAABJP010000020.1"/>
</dbReference>
<evidence type="ECO:0000313" key="9">
    <source>
        <dbReference type="EMBL" id="GAA5160204.1"/>
    </source>
</evidence>
<dbReference type="PROSITE" id="PS50850">
    <property type="entry name" value="MFS"/>
    <property type="match status" value="1"/>
</dbReference>
<feature type="transmembrane region" description="Helical" evidence="7">
    <location>
        <begin position="196"/>
        <end position="217"/>
    </location>
</feature>
<evidence type="ECO:0000256" key="7">
    <source>
        <dbReference type="SAM" id="Phobius"/>
    </source>
</evidence>
<feature type="transmembrane region" description="Helical" evidence="7">
    <location>
        <begin position="408"/>
        <end position="430"/>
    </location>
</feature>
<evidence type="ECO:0000256" key="4">
    <source>
        <dbReference type="ARBA" id="ARBA00022692"/>
    </source>
</evidence>
<evidence type="ECO:0000256" key="3">
    <source>
        <dbReference type="ARBA" id="ARBA00022475"/>
    </source>
</evidence>
<dbReference type="PANTHER" id="PTHR43045">
    <property type="entry name" value="SHIKIMATE TRANSPORTER"/>
    <property type="match status" value="1"/>
</dbReference>
<feature type="transmembrane region" description="Helical" evidence="7">
    <location>
        <begin position="281"/>
        <end position="304"/>
    </location>
</feature>
<feature type="transmembrane region" description="Helical" evidence="7">
    <location>
        <begin position="35"/>
        <end position="54"/>
    </location>
</feature>
<sequence>MTQTPMDTPPMGTDTDRSTLRRVGMSSFVGAFVEWYDFFLYGQAAALVFGKLFFPSGDPLTGTLAAFATFAVGFGARPIGGVIFGHLGDRLGRKSALVATLFLMGVATFLIGCLPSHAAIGVWAPVLLVALRLLQGVAAGGEWGGAVLMLTEHAPAERRGFYGAWPQMASSAALIGATGLMFGMSQWLGDEAFLSWGWRVPFLVSVVLIFVGIFIRLRIPESPEFERVKATEQVAKQPVVEAVRTEWRSILLVIGMRVAENVCGYLVSVFALSYATKNLGLAASLGLLANMLAATVQFFITPLYGALSDRIGRKPVYLFGAAMHVALAFPFFMLVQTKSVPLILLAWVLGYAVANGALFATQPAFFTELFGTKVRYSGISIGYQFSAMIAGGLAPFLATWLVAEAGGATWPVSLYWVAVGLITFVTTLFCRETAVRRAR</sequence>
<evidence type="ECO:0000256" key="5">
    <source>
        <dbReference type="ARBA" id="ARBA00022989"/>
    </source>
</evidence>
<dbReference type="PANTHER" id="PTHR43045:SF1">
    <property type="entry name" value="SHIKIMATE TRANSPORTER"/>
    <property type="match status" value="1"/>
</dbReference>
<dbReference type="Gene3D" id="1.20.1250.20">
    <property type="entry name" value="MFS general substrate transporter like domains"/>
    <property type="match status" value="2"/>
</dbReference>
<accession>A0ABP9QDP7</accession>
<dbReference type="InterPro" id="IPR036259">
    <property type="entry name" value="MFS_trans_sf"/>
</dbReference>
<feature type="transmembrane region" description="Helical" evidence="7">
    <location>
        <begin position="316"/>
        <end position="335"/>
    </location>
</feature>
<dbReference type="CDD" id="cd17369">
    <property type="entry name" value="MFS_ShiA_like"/>
    <property type="match status" value="1"/>
</dbReference>
<protein>
    <submittedName>
        <fullName evidence="9">MFS transporter</fullName>
    </submittedName>
</protein>
<proteinExistence type="predicted"/>
<dbReference type="Proteomes" id="UP001428817">
    <property type="component" value="Unassembled WGS sequence"/>
</dbReference>
<evidence type="ECO:0000256" key="6">
    <source>
        <dbReference type="ARBA" id="ARBA00023136"/>
    </source>
</evidence>
<evidence type="ECO:0000259" key="8">
    <source>
        <dbReference type="PROSITE" id="PS50850"/>
    </source>
</evidence>
<dbReference type="Pfam" id="PF00083">
    <property type="entry name" value="Sugar_tr"/>
    <property type="match status" value="2"/>
</dbReference>
<dbReference type="EMBL" id="BAABJP010000020">
    <property type="protein sequence ID" value="GAA5160204.1"/>
    <property type="molecule type" value="Genomic_DNA"/>
</dbReference>
<evidence type="ECO:0000256" key="1">
    <source>
        <dbReference type="ARBA" id="ARBA00004651"/>
    </source>
</evidence>
<keyword evidence="4 7" id="KW-0812">Transmembrane</keyword>
<feature type="domain" description="Major facilitator superfamily (MFS) profile" evidence="8">
    <location>
        <begin position="23"/>
        <end position="435"/>
    </location>
</feature>